<dbReference type="SUPFAM" id="SSF47413">
    <property type="entry name" value="lambda repressor-like DNA-binding domains"/>
    <property type="match status" value="1"/>
</dbReference>
<protein>
    <recommendedName>
        <fullName evidence="2">HTH cro/C1-type domain-containing protein</fullName>
    </recommendedName>
</protein>
<name>A0AAC9J5H2_VIRHA</name>
<proteinExistence type="predicted"/>
<dbReference type="RefSeq" id="WP_071649609.1">
    <property type="nucleotide sequence ID" value="NZ_CP017962.1"/>
</dbReference>
<dbReference type="CDD" id="cd00093">
    <property type="entry name" value="HTH_XRE"/>
    <property type="match status" value="1"/>
</dbReference>
<evidence type="ECO:0000256" key="1">
    <source>
        <dbReference type="ARBA" id="ARBA00023125"/>
    </source>
</evidence>
<dbReference type="GeneID" id="71515919"/>
<accession>A0AAC9J5H2</accession>
<evidence type="ECO:0000259" key="2">
    <source>
        <dbReference type="PROSITE" id="PS50943"/>
    </source>
</evidence>
<dbReference type="EMBL" id="CP017962">
    <property type="protein sequence ID" value="APC49604.1"/>
    <property type="molecule type" value="Genomic_DNA"/>
</dbReference>
<dbReference type="InterPro" id="IPR010982">
    <property type="entry name" value="Lambda_DNA-bd_dom_sf"/>
</dbReference>
<dbReference type="Pfam" id="PF01381">
    <property type="entry name" value="HTH_3"/>
    <property type="match status" value="1"/>
</dbReference>
<dbReference type="PANTHER" id="PTHR46558">
    <property type="entry name" value="TRACRIPTIONAL REGULATORY PROTEIN-RELATED-RELATED"/>
    <property type="match status" value="1"/>
</dbReference>
<keyword evidence="1" id="KW-0238">DNA-binding</keyword>
<feature type="domain" description="HTH cro/C1-type" evidence="2">
    <location>
        <begin position="8"/>
        <end position="62"/>
    </location>
</feature>
<organism evidence="3 4">
    <name type="scientific">Virgibacillus halodenitrificans</name>
    <name type="common">Bacillus halodenitrificans</name>
    <dbReference type="NCBI Taxonomy" id="1482"/>
    <lineage>
        <taxon>Bacteria</taxon>
        <taxon>Bacillati</taxon>
        <taxon>Bacillota</taxon>
        <taxon>Bacilli</taxon>
        <taxon>Bacillales</taxon>
        <taxon>Bacillaceae</taxon>
        <taxon>Virgibacillus</taxon>
    </lineage>
</organism>
<evidence type="ECO:0000313" key="3">
    <source>
        <dbReference type="EMBL" id="APC49604.1"/>
    </source>
</evidence>
<dbReference type="SMART" id="SM00530">
    <property type="entry name" value="HTH_XRE"/>
    <property type="match status" value="1"/>
</dbReference>
<dbReference type="GO" id="GO:0003677">
    <property type="term" value="F:DNA binding"/>
    <property type="evidence" value="ECO:0007669"/>
    <property type="project" value="UniProtKB-KW"/>
</dbReference>
<dbReference type="PANTHER" id="PTHR46558:SF14">
    <property type="entry name" value="HTH-TYPE TRANSCRIPTIONAL REGULATOR ANSR"/>
    <property type="match status" value="1"/>
</dbReference>
<dbReference type="Proteomes" id="UP000182945">
    <property type="component" value="Chromosome"/>
</dbReference>
<reference evidence="3 4" key="1">
    <citation type="submission" date="2016-11" db="EMBL/GenBank/DDBJ databases">
        <title>Complete genome sequencing of Virgibacillus halodenitrificans PDB-F2.</title>
        <authorList>
            <person name="Sun Z."/>
            <person name="Zhou Y."/>
            <person name="Li H."/>
        </authorList>
    </citation>
    <scope>NUCLEOTIDE SEQUENCE [LARGE SCALE GENOMIC DNA]</scope>
    <source>
        <strain evidence="3 4">PDB-F2</strain>
    </source>
</reference>
<dbReference type="InterPro" id="IPR001387">
    <property type="entry name" value="Cro/C1-type_HTH"/>
</dbReference>
<dbReference type="PROSITE" id="PS50943">
    <property type="entry name" value="HTH_CROC1"/>
    <property type="match status" value="1"/>
</dbReference>
<gene>
    <name evidence="3" type="ORF">BME96_16015</name>
</gene>
<dbReference type="KEGG" id="vhl:BME96_16015"/>
<dbReference type="AlphaFoldDB" id="A0AAC9J5H2"/>
<sequence>MKGLGQRLENLRERSDYKQKEISALLGFTTNVYGMYEREERAPSLDTLVELADFFHVSVDYLLRGKEYHSSEELPTDILDLKRLLKIYRKNGIKNPSILRVEDFTSLSASDLAFLDNIIKLYLEKDNDQKK</sequence>
<evidence type="ECO:0000313" key="4">
    <source>
        <dbReference type="Proteomes" id="UP000182945"/>
    </source>
</evidence>
<dbReference type="Gene3D" id="1.10.260.40">
    <property type="entry name" value="lambda repressor-like DNA-binding domains"/>
    <property type="match status" value="1"/>
</dbReference>